<feature type="domain" description="HTH araC/xylS-type" evidence="4">
    <location>
        <begin position="210"/>
        <end position="308"/>
    </location>
</feature>
<dbReference type="InterPro" id="IPR018060">
    <property type="entry name" value="HTH_AraC"/>
</dbReference>
<evidence type="ECO:0000256" key="2">
    <source>
        <dbReference type="ARBA" id="ARBA00023125"/>
    </source>
</evidence>
<dbReference type="InterPro" id="IPR018062">
    <property type="entry name" value="HTH_AraC-typ_CS"/>
</dbReference>
<sequence>MDDIEILAFYREGKRMQIQTNRNQREIKAHGDFTFPVLVSKECITDYEFGTFSWHWHSEIEMTLVEDGEMIYQVNGADFHLQEGDVMFGNANTLHSGHMVEGKDCHYWSITFDPKIVYGFEKSLIQTKYVDLVVNGHEFSALWFDGSEEWHGDIREKMKKVIELDLERPDFYEMEVQMLLSEIWLVLLRHQGAFNQEAESLNPKELARLKTILGFIHENYDKKITLTDIADSVHICKSECCRFFKKHMNESLFDYLLRYRVEQSIPYLRDEEYSITDAAFSAGFTDAGYYSRVFRKCTGVSPRKFRKDSYPMSNVLRSL</sequence>
<protein>
    <submittedName>
        <fullName evidence="5">Melibiose operon regulatory protein</fullName>
    </submittedName>
</protein>
<name>A0A4P6LSF6_9FIRM</name>
<gene>
    <name evidence="5" type="primary">melR_3</name>
    <name evidence="5" type="ORF">PMF13cell1_00626</name>
</gene>
<dbReference type="PANTHER" id="PTHR43280">
    <property type="entry name" value="ARAC-FAMILY TRANSCRIPTIONAL REGULATOR"/>
    <property type="match status" value="1"/>
</dbReference>
<dbReference type="PROSITE" id="PS00041">
    <property type="entry name" value="HTH_ARAC_FAMILY_1"/>
    <property type="match status" value="1"/>
</dbReference>
<accession>A0A4P6LSF6</accession>
<dbReference type="Pfam" id="PF12833">
    <property type="entry name" value="HTH_18"/>
    <property type="match status" value="1"/>
</dbReference>
<evidence type="ECO:0000256" key="1">
    <source>
        <dbReference type="ARBA" id="ARBA00023015"/>
    </source>
</evidence>
<dbReference type="Gene3D" id="2.60.120.10">
    <property type="entry name" value="Jelly Rolls"/>
    <property type="match status" value="1"/>
</dbReference>
<dbReference type="SUPFAM" id="SSF46689">
    <property type="entry name" value="Homeodomain-like"/>
    <property type="match status" value="2"/>
</dbReference>
<organism evidence="5 6">
    <name type="scientific">Blautia producta</name>
    <dbReference type="NCBI Taxonomy" id="33035"/>
    <lineage>
        <taxon>Bacteria</taxon>
        <taxon>Bacillati</taxon>
        <taxon>Bacillota</taxon>
        <taxon>Clostridia</taxon>
        <taxon>Lachnospirales</taxon>
        <taxon>Lachnospiraceae</taxon>
        <taxon>Blautia</taxon>
    </lineage>
</organism>
<reference evidence="5 6" key="1">
    <citation type="submission" date="2019-01" db="EMBL/GenBank/DDBJ databases">
        <title>PMF-metabolizing Aryl O-demethylase.</title>
        <authorList>
            <person name="Kim M."/>
        </authorList>
    </citation>
    <scope>NUCLEOTIDE SEQUENCE [LARGE SCALE GENOMIC DNA]</scope>
    <source>
        <strain evidence="5 6">PMF1</strain>
    </source>
</reference>
<evidence type="ECO:0000313" key="6">
    <source>
        <dbReference type="Proteomes" id="UP000289794"/>
    </source>
</evidence>
<keyword evidence="2" id="KW-0238">DNA-binding</keyword>
<dbReference type="InterPro" id="IPR003313">
    <property type="entry name" value="AraC-bd"/>
</dbReference>
<dbReference type="GO" id="GO:0043565">
    <property type="term" value="F:sequence-specific DNA binding"/>
    <property type="evidence" value="ECO:0007669"/>
    <property type="project" value="InterPro"/>
</dbReference>
<dbReference type="Proteomes" id="UP000289794">
    <property type="component" value="Chromosome"/>
</dbReference>
<dbReference type="SMART" id="SM00342">
    <property type="entry name" value="HTH_ARAC"/>
    <property type="match status" value="1"/>
</dbReference>
<dbReference type="KEGG" id="bpro:PMF13cell1_00626"/>
<dbReference type="AlphaFoldDB" id="A0A4P6LSF6"/>
<keyword evidence="1" id="KW-0805">Transcription regulation</keyword>
<dbReference type="PANTHER" id="PTHR43280:SF28">
    <property type="entry name" value="HTH-TYPE TRANSCRIPTIONAL ACTIVATOR RHAS"/>
    <property type="match status" value="1"/>
</dbReference>
<evidence type="ECO:0000259" key="4">
    <source>
        <dbReference type="PROSITE" id="PS01124"/>
    </source>
</evidence>
<dbReference type="EMBL" id="CP035945">
    <property type="protein sequence ID" value="QBE95124.1"/>
    <property type="molecule type" value="Genomic_DNA"/>
</dbReference>
<dbReference type="Gene3D" id="1.10.10.60">
    <property type="entry name" value="Homeodomain-like"/>
    <property type="match status" value="2"/>
</dbReference>
<dbReference type="InterPro" id="IPR009057">
    <property type="entry name" value="Homeodomain-like_sf"/>
</dbReference>
<evidence type="ECO:0000313" key="5">
    <source>
        <dbReference type="EMBL" id="QBE95124.1"/>
    </source>
</evidence>
<keyword evidence="3" id="KW-0804">Transcription</keyword>
<dbReference type="Pfam" id="PF02311">
    <property type="entry name" value="AraC_binding"/>
    <property type="match status" value="1"/>
</dbReference>
<proteinExistence type="predicted"/>
<dbReference type="PROSITE" id="PS01124">
    <property type="entry name" value="HTH_ARAC_FAMILY_2"/>
    <property type="match status" value="1"/>
</dbReference>
<dbReference type="GO" id="GO:0003700">
    <property type="term" value="F:DNA-binding transcription factor activity"/>
    <property type="evidence" value="ECO:0007669"/>
    <property type="project" value="InterPro"/>
</dbReference>
<dbReference type="InterPro" id="IPR014710">
    <property type="entry name" value="RmlC-like_jellyroll"/>
</dbReference>
<evidence type="ECO:0000256" key="3">
    <source>
        <dbReference type="ARBA" id="ARBA00023163"/>
    </source>
</evidence>
<dbReference type="SUPFAM" id="SSF51215">
    <property type="entry name" value="Regulatory protein AraC"/>
    <property type="match status" value="1"/>
</dbReference>
<dbReference type="InterPro" id="IPR037923">
    <property type="entry name" value="HTH-like"/>
</dbReference>